<keyword evidence="2" id="KW-1185">Reference proteome</keyword>
<reference evidence="1 2" key="2">
    <citation type="submission" date="2019-05" db="EMBL/GenBank/DDBJ databases">
        <title>Glycomyces buryatensis sp. nov.</title>
        <authorList>
            <person name="Nikitina E."/>
        </authorList>
    </citation>
    <scope>NUCLEOTIDE SEQUENCE [LARGE SCALE GENOMIC DNA]</scope>
    <source>
        <strain evidence="1 2">18</strain>
    </source>
</reference>
<evidence type="ECO:0000313" key="2">
    <source>
        <dbReference type="Proteomes" id="UP000308760"/>
    </source>
</evidence>
<reference evidence="2" key="1">
    <citation type="submission" date="2019-04" db="EMBL/GenBank/DDBJ databases">
        <title>Nocardioides xinjiangensis sp. nov.</title>
        <authorList>
            <person name="Liu S."/>
        </authorList>
    </citation>
    <scope>NUCLEOTIDE SEQUENCE [LARGE SCALE GENOMIC DNA]</scope>
    <source>
        <strain evidence="2">18</strain>
    </source>
</reference>
<dbReference type="EMBL" id="STGY01000015">
    <property type="protein sequence ID" value="THV42819.1"/>
    <property type="molecule type" value="Genomic_DNA"/>
</dbReference>
<accession>A0A4S8QMZ6</accession>
<organism evidence="1 2">
    <name type="scientific">Glycomyces buryatensis</name>
    <dbReference type="NCBI Taxonomy" id="2570927"/>
    <lineage>
        <taxon>Bacteria</taxon>
        <taxon>Bacillati</taxon>
        <taxon>Actinomycetota</taxon>
        <taxon>Actinomycetes</taxon>
        <taxon>Glycomycetales</taxon>
        <taxon>Glycomycetaceae</taxon>
        <taxon>Glycomyces</taxon>
    </lineage>
</organism>
<gene>
    <name evidence="1" type="ORF">FAB82_04245</name>
</gene>
<evidence type="ECO:0000313" key="1">
    <source>
        <dbReference type="EMBL" id="THV42819.1"/>
    </source>
</evidence>
<protein>
    <submittedName>
        <fullName evidence="1">Uncharacterized protein</fullName>
    </submittedName>
</protein>
<dbReference type="RefSeq" id="WP_136533304.1">
    <property type="nucleotide sequence ID" value="NZ_STGY01000015.1"/>
</dbReference>
<sequence length="105" mass="11162">MSTASEGFEWGTFGAGAATYSVRAAPGHPDSFHVFDAENEGAGILLVVRGLTDGTERGSWSECLGAADVQWRQWFQDQAVDVFYNGTKPPTATGLFRGTARVCSG</sequence>
<dbReference type="OrthoDB" id="5189922at2"/>
<comment type="caution">
    <text evidence="1">The sequence shown here is derived from an EMBL/GenBank/DDBJ whole genome shotgun (WGS) entry which is preliminary data.</text>
</comment>
<dbReference type="AlphaFoldDB" id="A0A4S8QMZ6"/>
<proteinExistence type="predicted"/>
<name>A0A4S8QMZ6_9ACTN</name>
<dbReference type="Proteomes" id="UP000308760">
    <property type="component" value="Unassembled WGS sequence"/>
</dbReference>